<dbReference type="GO" id="GO:0003677">
    <property type="term" value="F:DNA binding"/>
    <property type="evidence" value="ECO:0007669"/>
    <property type="project" value="UniProtKB-KW"/>
</dbReference>
<dbReference type="InterPro" id="IPR000524">
    <property type="entry name" value="Tscrpt_reg_HTH_GntR"/>
</dbReference>
<dbReference type="GO" id="GO:0003700">
    <property type="term" value="F:DNA-binding transcription factor activity"/>
    <property type="evidence" value="ECO:0007669"/>
    <property type="project" value="InterPro"/>
</dbReference>
<dbReference type="InterPro" id="IPR036388">
    <property type="entry name" value="WH-like_DNA-bd_sf"/>
</dbReference>
<dbReference type="AlphaFoldDB" id="A0A5R9BHK2"/>
<dbReference type="EMBL" id="VAVZ01000004">
    <property type="protein sequence ID" value="TLP99699.1"/>
    <property type="molecule type" value="Genomic_DNA"/>
</dbReference>
<dbReference type="Gene3D" id="1.10.10.10">
    <property type="entry name" value="Winged helix-like DNA-binding domain superfamily/Winged helix DNA-binding domain"/>
    <property type="match status" value="1"/>
</dbReference>
<sequence>MVPVTAERGDLVEEGRPLFVQIAEEIEASVLDGSLAEGERAPSTNELAAFHRINPATAAKGINLLVDREILIKRRGLGMFVAEGAAERLRTERKLSFADHYLTPMLAEAQNIGLSVDTVIDLLRERAQQTPNHEVRGESR</sequence>
<dbReference type="SUPFAM" id="SSF46785">
    <property type="entry name" value="Winged helix' DNA-binding domain"/>
    <property type="match status" value="1"/>
</dbReference>
<feature type="domain" description="HTH gntR-type" evidence="4">
    <location>
        <begin position="16"/>
        <end position="84"/>
    </location>
</feature>
<reference evidence="5 6" key="1">
    <citation type="submission" date="2019-05" db="EMBL/GenBank/DDBJ databases">
        <title>Nesterenkonia sp. GY074 isolated from the Southern Atlantic Ocean.</title>
        <authorList>
            <person name="Zhang G."/>
        </authorList>
    </citation>
    <scope>NUCLEOTIDE SEQUENCE [LARGE SCALE GENOMIC DNA]</scope>
    <source>
        <strain evidence="5 6">GY074</strain>
    </source>
</reference>
<evidence type="ECO:0000259" key="4">
    <source>
        <dbReference type="PROSITE" id="PS50949"/>
    </source>
</evidence>
<dbReference type="Pfam" id="PF00392">
    <property type="entry name" value="GntR"/>
    <property type="match status" value="1"/>
</dbReference>
<keyword evidence="2" id="KW-0238">DNA-binding</keyword>
<keyword evidence="3" id="KW-0804">Transcription</keyword>
<dbReference type="SMART" id="SM00345">
    <property type="entry name" value="HTH_GNTR"/>
    <property type="match status" value="1"/>
</dbReference>
<evidence type="ECO:0000313" key="6">
    <source>
        <dbReference type="Proteomes" id="UP000310458"/>
    </source>
</evidence>
<dbReference type="PANTHER" id="PTHR38445">
    <property type="entry name" value="HTH-TYPE TRANSCRIPTIONAL REPRESSOR YTRA"/>
    <property type="match status" value="1"/>
</dbReference>
<dbReference type="OrthoDB" id="162505at2"/>
<evidence type="ECO:0000256" key="3">
    <source>
        <dbReference type="ARBA" id="ARBA00023163"/>
    </source>
</evidence>
<comment type="caution">
    <text evidence="5">The sequence shown here is derived from an EMBL/GenBank/DDBJ whole genome shotgun (WGS) entry which is preliminary data.</text>
</comment>
<dbReference type="PROSITE" id="PS50949">
    <property type="entry name" value="HTH_GNTR"/>
    <property type="match status" value="1"/>
</dbReference>
<dbReference type="PANTHER" id="PTHR38445:SF10">
    <property type="entry name" value="GNTR-FAMILY TRANSCRIPTIONAL REGULATOR"/>
    <property type="match status" value="1"/>
</dbReference>
<organism evidence="5 6">
    <name type="scientific">Nesterenkonia salmonea</name>
    <dbReference type="NCBI Taxonomy" id="1804987"/>
    <lineage>
        <taxon>Bacteria</taxon>
        <taxon>Bacillati</taxon>
        <taxon>Actinomycetota</taxon>
        <taxon>Actinomycetes</taxon>
        <taxon>Micrococcales</taxon>
        <taxon>Micrococcaceae</taxon>
        <taxon>Nesterenkonia</taxon>
    </lineage>
</organism>
<accession>A0A5R9BHK2</accession>
<dbReference type="Proteomes" id="UP000310458">
    <property type="component" value="Unassembled WGS sequence"/>
</dbReference>
<keyword evidence="6" id="KW-1185">Reference proteome</keyword>
<protein>
    <submittedName>
        <fullName evidence="5">GntR family transcriptional regulator</fullName>
    </submittedName>
</protein>
<dbReference type="RefSeq" id="WP_138251886.1">
    <property type="nucleotide sequence ID" value="NZ_VAVZ01000004.1"/>
</dbReference>
<keyword evidence="1" id="KW-0805">Transcription regulation</keyword>
<evidence type="ECO:0000313" key="5">
    <source>
        <dbReference type="EMBL" id="TLP99699.1"/>
    </source>
</evidence>
<evidence type="ECO:0000256" key="2">
    <source>
        <dbReference type="ARBA" id="ARBA00023125"/>
    </source>
</evidence>
<proteinExistence type="predicted"/>
<evidence type="ECO:0000256" key="1">
    <source>
        <dbReference type="ARBA" id="ARBA00023015"/>
    </source>
</evidence>
<name>A0A5R9BHK2_9MICC</name>
<gene>
    <name evidence="5" type="ORF">FEF26_02090</name>
</gene>
<dbReference type="InterPro" id="IPR036390">
    <property type="entry name" value="WH_DNA-bd_sf"/>
</dbReference>